<dbReference type="EMBL" id="REGN01000870">
    <property type="protein sequence ID" value="RNA38458.1"/>
    <property type="molecule type" value="Genomic_DNA"/>
</dbReference>
<accession>A0A3M7SSB8</accession>
<evidence type="ECO:0000313" key="2">
    <source>
        <dbReference type="Proteomes" id="UP000276133"/>
    </source>
</evidence>
<comment type="caution">
    <text evidence="1">The sequence shown here is derived from an EMBL/GenBank/DDBJ whole genome shotgun (WGS) entry which is preliminary data.</text>
</comment>
<protein>
    <submittedName>
        <fullName evidence="1">Uncharacterized protein</fullName>
    </submittedName>
</protein>
<reference evidence="1 2" key="1">
    <citation type="journal article" date="2018" name="Sci. Rep.">
        <title>Genomic signatures of local adaptation to the degree of environmental predictability in rotifers.</title>
        <authorList>
            <person name="Franch-Gras L."/>
            <person name="Hahn C."/>
            <person name="Garcia-Roger E.M."/>
            <person name="Carmona M.J."/>
            <person name="Serra M."/>
            <person name="Gomez A."/>
        </authorList>
    </citation>
    <scope>NUCLEOTIDE SEQUENCE [LARGE SCALE GENOMIC DNA]</scope>
    <source>
        <strain evidence="1">HYR1</strain>
    </source>
</reference>
<keyword evidence="2" id="KW-1185">Reference proteome</keyword>
<proteinExistence type="predicted"/>
<dbReference type="AlphaFoldDB" id="A0A3M7SSB8"/>
<name>A0A3M7SSB8_BRAPC</name>
<organism evidence="1 2">
    <name type="scientific">Brachionus plicatilis</name>
    <name type="common">Marine rotifer</name>
    <name type="synonym">Brachionus muelleri</name>
    <dbReference type="NCBI Taxonomy" id="10195"/>
    <lineage>
        <taxon>Eukaryota</taxon>
        <taxon>Metazoa</taxon>
        <taxon>Spiralia</taxon>
        <taxon>Gnathifera</taxon>
        <taxon>Rotifera</taxon>
        <taxon>Eurotatoria</taxon>
        <taxon>Monogononta</taxon>
        <taxon>Pseudotrocha</taxon>
        <taxon>Ploima</taxon>
        <taxon>Brachionidae</taxon>
        <taxon>Brachionus</taxon>
    </lineage>
</organism>
<dbReference type="Proteomes" id="UP000276133">
    <property type="component" value="Unassembled WGS sequence"/>
</dbReference>
<sequence length="68" mass="7978">MRCCHAVVNIVQTVVHKPFLFQSLFNPMHVVDIGHEDFVDFLTFLHQKFVSYNLLYSPIVCNRQTRIA</sequence>
<gene>
    <name evidence="1" type="ORF">BpHYR1_047566</name>
</gene>
<evidence type="ECO:0000313" key="1">
    <source>
        <dbReference type="EMBL" id="RNA38458.1"/>
    </source>
</evidence>